<keyword evidence="2 6" id="KW-0808">Transferase</keyword>
<keyword evidence="1 6" id="KW-0489">Methyltransferase</keyword>
<dbReference type="Pfam" id="PF01555">
    <property type="entry name" value="N6_N4_Mtase"/>
    <property type="match status" value="1"/>
</dbReference>
<dbReference type="InterPro" id="IPR002295">
    <property type="entry name" value="N4/N6-MTase_EcoPI_Mod-like"/>
</dbReference>
<dbReference type="EMBL" id="CP013652">
    <property type="protein sequence ID" value="ALS22186.1"/>
    <property type="molecule type" value="Genomic_DNA"/>
</dbReference>
<dbReference type="GO" id="GO:0003677">
    <property type="term" value="F:DNA binding"/>
    <property type="evidence" value="ECO:0007669"/>
    <property type="project" value="InterPro"/>
</dbReference>
<evidence type="ECO:0000259" key="5">
    <source>
        <dbReference type="Pfam" id="PF01555"/>
    </source>
</evidence>
<dbReference type="GO" id="GO:0008170">
    <property type="term" value="F:N-methyltransferase activity"/>
    <property type="evidence" value="ECO:0007669"/>
    <property type="project" value="InterPro"/>
</dbReference>
<sequence>MNGKINKGDNLKIMKKIQDNYVDSCISDFPYWLEFMGKYWDKGSPYEWTLPRAKELYRIIKPGGYVLIFGHPKTNHRMKCAFEDVGFQIVDEIDWLYMTGFPKNQDIGKLFDKRAGVEREIIGFVPTSKGIRPDSHNLIGDKWEHKGHPITVPTTELAKQWDGWKTAGLKPAKEPITIFQKPLEGTYCDNIEKYGCGGMNIDACRIPTDDKLVRPSIQRFDNEVYGKGLGAGIQVEPEGRFPMNIITLDESIWFSKYANPFPQWTDQELSKKTQTKEKTLTDGTKNTHPTVKPVELIKWLIKLVTPKDGVTIDIAAGSCTHGVACEELNKEGYSLKWCNIEMDEDEKGNSLGYIDIGKKRLMQLFNT</sequence>
<name>A0A0U2WA02_9BACL</name>
<dbReference type="InterPro" id="IPR002941">
    <property type="entry name" value="DNA_methylase_N4/N6"/>
</dbReference>
<gene>
    <name evidence="6" type="ORF">IJ22_18120</name>
</gene>
<keyword evidence="4" id="KW-0680">Restriction system</keyword>
<dbReference type="REBASE" id="134213">
    <property type="entry name" value="M.Pna32ORF18120P"/>
</dbReference>
<dbReference type="PRINTS" id="PR00506">
    <property type="entry name" value="D21N6MTFRASE"/>
</dbReference>
<keyword evidence="3" id="KW-0949">S-adenosyl-L-methionine</keyword>
<evidence type="ECO:0000256" key="4">
    <source>
        <dbReference type="ARBA" id="ARBA00022747"/>
    </source>
</evidence>
<organism evidence="6 7">
    <name type="scientific">Paenibacillus naphthalenovorans</name>
    <dbReference type="NCBI Taxonomy" id="162209"/>
    <lineage>
        <taxon>Bacteria</taxon>
        <taxon>Bacillati</taxon>
        <taxon>Bacillota</taxon>
        <taxon>Bacilli</taxon>
        <taxon>Bacillales</taxon>
        <taxon>Paenibacillaceae</taxon>
        <taxon>Paenibacillus</taxon>
    </lineage>
</organism>
<dbReference type="PATRIC" id="fig|162209.4.peg.1922"/>
<evidence type="ECO:0000313" key="7">
    <source>
        <dbReference type="Proteomes" id="UP000061660"/>
    </source>
</evidence>
<dbReference type="GO" id="GO:0032259">
    <property type="term" value="P:methylation"/>
    <property type="evidence" value="ECO:0007669"/>
    <property type="project" value="UniProtKB-KW"/>
</dbReference>
<dbReference type="KEGG" id="pnp:IJ22_18120"/>
<reference evidence="7" key="1">
    <citation type="submission" date="2015-12" db="EMBL/GenBank/DDBJ databases">
        <title>Complete genome sequences of two moderately thermophilic Paenibacillus species.</title>
        <authorList>
            <person name="Butler R.III."/>
            <person name="Wang J."/>
            <person name="Stark B.C."/>
            <person name="Pombert J.-F."/>
        </authorList>
    </citation>
    <scope>NUCLEOTIDE SEQUENCE [LARGE SCALE GENOMIC DNA]</scope>
    <source>
        <strain evidence="7">32O-Y</strain>
    </source>
</reference>
<dbReference type="Proteomes" id="UP000061660">
    <property type="component" value="Chromosome"/>
</dbReference>
<protein>
    <submittedName>
        <fullName evidence="6">D21 class N6 adenine-specific DNA methyltransferase</fullName>
    </submittedName>
</protein>
<dbReference type="OrthoDB" id="9800801at2"/>
<evidence type="ECO:0000256" key="3">
    <source>
        <dbReference type="ARBA" id="ARBA00022691"/>
    </source>
</evidence>
<evidence type="ECO:0000256" key="1">
    <source>
        <dbReference type="ARBA" id="ARBA00022603"/>
    </source>
</evidence>
<dbReference type="STRING" id="162209.IJ22_18120"/>
<reference evidence="6 7" key="2">
    <citation type="journal article" date="2016" name="Genome Announc.">
        <title>Complete Genome Sequences of Two Interactive Moderate Thermophiles, Paenibacillus napthalenovorans 32O-Y and Paenibacillus sp. 32O-W.</title>
        <authorList>
            <person name="Butler R.R.III."/>
            <person name="Wang J."/>
            <person name="Stark B.C."/>
            <person name="Pombert J.F."/>
        </authorList>
    </citation>
    <scope>NUCLEOTIDE SEQUENCE [LARGE SCALE GENOMIC DNA]</scope>
    <source>
        <strain evidence="6 7">32O-Y</strain>
    </source>
</reference>
<dbReference type="SUPFAM" id="SSF53335">
    <property type="entry name" value="S-adenosyl-L-methionine-dependent methyltransferases"/>
    <property type="match status" value="1"/>
</dbReference>
<evidence type="ECO:0000313" key="6">
    <source>
        <dbReference type="EMBL" id="ALS22186.1"/>
    </source>
</evidence>
<dbReference type="RefSeq" id="WP_062408503.1">
    <property type="nucleotide sequence ID" value="NZ_CP013652.1"/>
</dbReference>
<evidence type="ECO:0000256" key="2">
    <source>
        <dbReference type="ARBA" id="ARBA00022679"/>
    </source>
</evidence>
<dbReference type="AlphaFoldDB" id="A0A0U2WA02"/>
<proteinExistence type="predicted"/>
<dbReference type="GO" id="GO:0009307">
    <property type="term" value="P:DNA restriction-modification system"/>
    <property type="evidence" value="ECO:0007669"/>
    <property type="project" value="UniProtKB-KW"/>
</dbReference>
<keyword evidence="7" id="KW-1185">Reference proteome</keyword>
<accession>A0A0U2WA02</accession>
<dbReference type="Gene3D" id="3.40.50.150">
    <property type="entry name" value="Vaccinia Virus protein VP39"/>
    <property type="match status" value="1"/>
</dbReference>
<feature type="domain" description="DNA methylase N-4/N-6" evidence="5">
    <location>
        <begin position="22"/>
        <end position="345"/>
    </location>
</feature>
<dbReference type="InterPro" id="IPR029063">
    <property type="entry name" value="SAM-dependent_MTases_sf"/>
</dbReference>